<dbReference type="InterPro" id="IPR037113">
    <property type="entry name" value="Hat1_N_sf"/>
</dbReference>
<dbReference type="InterPro" id="IPR008532">
    <property type="entry name" value="NFACT_RNA-bd"/>
</dbReference>
<gene>
    <name evidence="11" type="ORF">FCALED_LOCUS106</name>
</gene>
<comment type="similarity">
    <text evidence="2">Belongs to the HAT1 family.</text>
</comment>
<dbReference type="Gene3D" id="1.10.10.390">
    <property type="match status" value="1"/>
</dbReference>
<keyword evidence="12" id="KW-1185">Reference proteome</keyword>
<evidence type="ECO:0000259" key="9">
    <source>
        <dbReference type="Pfam" id="PF05670"/>
    </source>
</evidence>
<feature type="domain" description="Histone acetyl transferase HAT1 N-terminal" evidence="10">
    <location>
        <begin position="263"/>
        <end position="427"/>
    </location>
</feature>
<dbReference type="InterPro" id="IPR017380">
    <property type="entry name" value="Hist_AcTrfase_B-typ_cat-su"/>
</dbReference>
<evidence type="ECO:0000256" key="1">
    <source>
        <dbReference type="ARBA" id="ARBA00004123"/>
    </source>
</evidence>
<keyword evidence="7" id="KW-0012">Acyltransferase</keyword>
<sequence>MVYYFTCKVVDPPALIYMGKNMEENEDLIKHGWEEDVWYDYHLNCTSNSIQMNLRVRKSNTRIYHEHDGEYYQFHVHPHSSAHVYLRLQSGQSWENIPQKLLEDLGQLTKDNSIKGCKENNVTILYTPWSNLLKTNDMATGEVSFHDQNKVKKMQVKTKNNKIINRLEKTRIEKFPDLEKEKLGAEKEKRRIVRETAIAKEQEELRLEQDRKNKEAQKSYDSLFDESNMRSNYDSNIDLEDDFITIVMTEMVEELFKPQEEEWLCNSNAAVSIWFVEPSTDPDQKFDSVQVSPTFTYSIFGHKEQIYGYKNLEIVLKFASGSLATYFDVQYTEKIPDVSSKSIADNVIDKMKEFIPNDYITNYDTFLKTVDDDAYRFKPMGEKITEYRLEQGEDEDKVYEIYKTTFETPRFKEYHRRFQIMVLFYIEAATYIDEDEKWETMLLFEKKRIGDKHIYGFVGFCTMYNYYFYNREKNISTENNINDKVPNSICVNEGKILPEDIRLRISQFLIFPHFQGKGHGSKLYQTIYQYVLSNSRIKELAVEIPNESFEAIRDKNDLRYLREHKVFEGLVAPVDKKAIDSIRRNYKLNKRQLLRCLEIELLRKLNKMDAAAYKAYRLQVKERLYNWNKEILKDVDRAERIGKLEETFKGLIEEYHEIILKYN</sequence>
<evidence type="ECO:0000259" key="10">
    <source>
        <dbReference type="Pfam" id="PF10394"/>
    </source>
</evidence>
<dbReference type="InterPro" id="IPR013523">
    <property type="entry name" value="Hist_AcTrfase_HAT1_C"/>
</dbReference>
<accession>A0A9N8V4H4</accession>
<evidence type="ECO:0000256" key="5">
    <source>
        <dbReference type="ARBA" id="ARBA00022679"/>
    </source>
</evidence>
<evidence type="ECO:0000256" key="2">
    <source>
        <dbReference type="ARBA" id="ARBA00010543"/>
    </source>
</evidence>
<dbReference type="PANTHER" id="PTHR12046">
    <property type="entry name" value="HISTONE ACETYLTRANSFERASE TYPE B CATALYTIC SUBUNIT"/>
    <property type="match status" value="1"/>
</dbReference>
<evidence type="ECO:0000313" key="12">
    <source>
        <dbReference type="Proteomes" id="UP000789570"/>
    </source>
</evidence>
<comment type="catalytic activity">
    <reaction evidence="8">
        <text>L-lysyl-[protein] + acetyl-CoA = N(6)-acetyl-L-lysyl-[protein] + CoA + H(+)</text>
        <dbReference type="Rhea" id="RHEA:45948"/>
        <dbReference type="Rhea" id="RHEA-COMP:9752"/>
        <dbReference type="Rhea" id="RHEA-COMP:10731"/>
        <dbReference type="ChEBI" id="CHEBI:15378"/>
        <dbReference type="ChEBI" id="CHEBI:29969"/>
        <dbReference type="ChEBI" id="CHEBI:57287"/>
        <dbReference type="ChEBI" id="CHEBI:57288"/>
        <dbReference type="ChEBI" id="CHEBI:61930"/>
        <dbReference type="EC" id="2.3.1.48"/>
    </reaction>
</comment>
<dbReference type="InterPro" id="IPR019467">
    <property type="entry name" value="Hat1_N"/>
</dbReference>
<dbReference type="EMBL" id="CAJVPQ010000007">
    <property type="protein sequence ID" value="CAG8436326.1"/>
    <property type="molecule type" value="Genomic_DNA"/>
</dbReference>
<dbReference type="AlphaFoldDB" id="A0A9N8V4H4"/>
<dbReference type="Gene3D" id="3.40.630.30">
    <property type="match status" value="1"/>
</dbReference>
<evidence type="ECO:0000256" key="7">
    <source>
        <dbReference type="ARBA" id="ARBA00023315"/>
    </source>
</evidence>
<name>A0A9N8V4H4_9GLOM</name>
<comment type="caution">
    <text evidence="11">The sequence shown here is derived from an EMBL/GenBank/DDBJ whole genome shotgun (WGS) entry which is preliminary data.</text>
</comment>
<feature type="domain" description="NFACT RNA-binding" evidence="9">
    <location>
        <begin position="63"/>
        <end position="147"/>
    </location>
</feature>
<evidence type="ECO:0000256" key="8">
    <source>
        <dbReference type="ARBA" id="ARBA00048017"/>
    </source>
</evidence>
<dbReference type="GO" id="GO:0005634">
    <property type="term" value="C:nucleus"/>
    <property type="evidence" value="ECO:0007669"/>
    <property type="project" value="UniProtKB-SubCell"/>
</dbReference>
<dbReference type="Gene3D" id="3.90.360.10">
    <property type="entry name" value="Histone acetyl transferase 1 (HAT1), N-terminal domain"/>
    <property type="match status" value="1"/>
</dbReference>
<dbReference type="Pfam" id="PF21184">
    <property type="entry name" value="HAT1_C_fung"/>
    <property type="match status" value="1"/>
</dbReference>
<dbReference type="GO" id="GO:0000781">
    <property type="term" value="C:chromosome, telomeric region"/>
    <property type="evidence" value="ECO:0007669"/>
    <property type="project" value="GOC"/>
</dbReference>
<dbReference type="GO" id="GO:0004402">
    <property type="term" value="F:histone acetyltransferase activity"/>
    <property type="evidence" value="ECO:0007669"/>
    <property type="project" value="InterPro"/>
</dbReference>
<reference evidence="11" key="1">
    <citation type="submission" date="2021-06" db="EMBL/GenBank/DDBJ databases">
        <authorList>
            <person name="Kallberg Y."/>
            <person name="Tangrot J."/>
            <person name="Rosling A."/>
        </authorList>
    </citation>
    <scope>NUCLEOTIDE SEQUENCE</scope>
    <source>
        <strain evidence="11">UK204</strain>
    </source>
</reference>
<dbReference type="EC" id="2.3.1.48" evidence="3"/>
<keyword evidence="6" id="KW-0539">Nucleus</keyword>
<keyword evidence="5" id="KW-0808">Transferase</keyword>
<dbReference type="GO" id="GO:0031509">
    <property type="term" value="P:subtelomeric heterochromatin formation"/>
    <property type="evidence" value="ECO:0007669"/>
    <property type="project" value="InterPro"/>
</dbReference>
<dbReference type="OrthoDB" id="10253098at2759"/>
<dbReference type="SUPFAM" id="SSF55729">
    <property type="entry name" value="Acyl-CoA N-acyltransferases (Nat)"/>
    <property type="match status" value="1"/>
</dbReference>
<evidence type="ECO:0000256" key="3">
    <source>
        <dbReference type="ARBA" id="ARBA00013184"/>
    </source>
</evidence>
<proteinExistence type="inferred from homology"/>
<evidence type="ECO:0000256" key="6">
    <source>
        <dbReference type="ARBA" id="ARBA00023242"/>
    </source>
</evidence>
<protein>
    <recommendedName>
        <fullName evidence="4">Histone acetyltransferase type B catalytic subunit</fullName>
        <ecNumber evidence="3">2.3.1.48</ecNumber>
    </recommendedName>
</protein>
<organism evidence="11 12">
    <name type="scientific">Funneliformis caledonium</name>
    <dbReference type="NCBI Taxonomy" id="1117310"/>
    <lineage>
        <taxon>Eukaryota</taxon>
        <taxon>Fungi</taxon>
        <taxon>Fungi incertae sedis</taxon>
        <taxon>Mucoromycota</taxon>
        <taxon>Glomeromycotina</taxon>
        <taxon>Glomeromycetes</taxon>
        <taxon>Glomerales</taxon>
        <taxon>Glomeraceae</taxon>
        <taxon>Funneliformis</taxon>
    </lineage>
</organism>
<dbReference type="Proteomes" id="UP000789570">
    <property type="component" value="Unassembled WGS sequence"/>
</dbReference>
<dbReference type="Pfam" id="PF05670">
    <property type="entry name" value="NFACT-R_1"/>
    <property type="match status" value="1"/>
</dbReference>
<comment type="subcellular location">
    <subcellularLocation>
        <location evidence="1">Nucleus</location>
    </subcellularLocation>
</comment>
<evidence type="ECO:0000313" key="11">
    <source>
        <dbReference type="EMBL" id="CAG8436326.1"/>
    </source>
</evidence>
<dbReference type="GO" id="GO:0042393">
    <property type="term" value="F:histone binding"/>
    <property type="evidence" value="ECO:0007669"/>
    <property type="project" value="InterPro"/>
</dbReference>
<dbReference type="Pfam" id="PF10394">
    <property type="entry name" value="Hat1_N"/>
    <property type="match status" value="1"/>
</dbReference>
<evidence type="ECO:0000256" key="4">
    <source>
        <dbReference type="ARBA" id="ARBA00021268"/>
    </source>
</evidence>
<dbReference type="InterPro" id="IPR016181">
    <property type="entry name" value="Acyl_CoA_acyltransferase"/>
</dbReference>